<sequence length="158" mass="18746">MSLEDIWHFAPKTWNRSYNNNLIPVLESSDEYADVENDIKKACINNQCIQDIRRYQNIYDFGQFLLRGQILCSENPGTQYYAVRRYVEVPKAMAELAMKHNLDHRRIQMNALEFRSHLTNGSSNSDIYVVKILTTDPKARCIVPYNFTEYYIEYIIYR</sequence>
<accession>A0AAW1UQ13</accession>
<organism evidence="1 2">
    <name type="scientific">Henosepilachna vigintioctopunctata</name>
    <dbReference type="NCBI Taxonomy" id="420089"/>
    <lineage>
        <taxon>Eukaryota</taxon>
        <taxon>Metazoa</taxon>
        <taxon>Ecdysozoa</taxon>
        <taxon>Arthropoda</taxon>
        <taxon>Hexapoda</taxon>
        <taxon>Insecta</taxon>
        <taxon>Pterygota</taxon>
        <taxon>Neoptera</taxon>
        <taxon>Endopterygota</taxon>
        <taxon>Coleoptera</taxon>
        <taxon>Polyphaga</taxon>
        <taxon>Cucujiformia</taxon>
        <taxon>Coccinelloidea</taxon>
        <taxon>Coccinellidae</taxon>
        <taxon>Epilachninae</taxon>
        <taxon>Epilachnini</taxon>
        <taxon>Henosepilachna</taxon>
    </lineage>
</organism>
<dbReference type="Proteomes" id="UP001431783">
    <property type="component" value="Unassembled WGS sequence"/>
</dbReference>
<evidence type="ECO:0000313" key="1">
    <source>
        <dbReference type="EMBL" id="KAK9883288.1"/>
    </source>
</evidence>
<dbReference type="Gene3D" id="3.90.228.10">
    <property type="match status" value="1"/>
</dbReference>
<keyword evidence="2" id="KW-1185">Reference proteome</keyword>
<dbReference type="EMBL" id="JARQZJ010000091">
    <property type="protein sequence ID" value="KAK9883288.1"/>
    <property type="molecule type" value="Genomic_DNA"/>
</dbReference>
<name>A0AAW1UQ13_9CUCU</name>
<evidence type="ECO:0000313" key="2">
    <source>
        <dbReference type="Proteomes" id="UP001431783"/>
    </source>
</evidence>
<gene>
    <name evidence="1" type="ORF">WA026_001471</name>
</gene>
<comment type="caution">
    <text evidence="1">The sequence shown here is derived from an EMBL/GenBank/DDBJ whole genome shotgun (WGS) entry which is preliminary data.</text>
</comment>
<dbReference type="AlphaFoldDB" id="A0AAW1UQ13"/>
<protein>
    <submittedName>
        <fullName evidence="1">Uncharacterized protein</fullName>
    </submittedName>
</protein>
<proteinExistence type="predicted"/>
<reference evidence="1 2" key="1">
    <citation type="submission" date="2023-03" db="EMBL/GenBank/DDBJ databases">
        <title>Genome insight into feeding habits of ladybird beetles.</title>
        <authorList>
            <person name="Li H.-S."/>
            <person name="Huang Y.-H."/>
            <person name="Pang H."/>
        </authorList>
    </citation>
    <scope>NUCLEOTIDE SEQUENCE [LARGE SCALE GENOMIC DNA]</scope>
    <source>
        <strain evidence="1">SYSU_2023b</strain>
        <tissue evidence="1">Whole body</tissue>
    </source>
</reference>